<protein>
    <submittedName>
        <fullName evidence="1">GLOBIN domain-containing protein</fullName>
    </submittedName>
</protein>
<dbReference type="AlphaFoldDB" id="A0A183IA21"/>
<dbReference type="GO" id="GO:0019825">
    <property type="term" value="F:oxygen binding"/>
    <property type="evidence" value="ECO:0007669"/>
    <property type="project" value="InterPro"/>
</dbReference>
<dbReference type="GO" id="GO:0020037">
    <property type="term" value="F:heme binding"/>
    <property type="evidence" value="ECO:0007669"/>
    <property type="project" value="InterPro"/>
</dbReference>
<dbReference type="CDD" id="cd01040">
    <property type="entry name" value="Mb-like"/>
    <property type="match status" value="1"/>
</dbReference>
<dbReference type="Gene3D" id="1.10.490.10">
    <property type="entry name" value="Globins"/>
    <property type="match status" value="1"/>
</dbReference>
<dbReference type="InterPro" id="IPR012292">
    <property type="entry name" value="Globin/Proto"/>
</dbReference>
<name>A0A183IA21_9BILA</name>
<reference evidence="1" key="1">
    <citation type="submission" date="2016-06" db="UniProtKB">
        <authorList>
            <consortium name="WormBaseParasite"/>
        </authorList>
    </citation>
    <scope>IDENTIFICATION</scope>
</reference>
<dbReference type="InterPro" id="IPR044399">
    <property type="entry name" value="Mb-like_M"/>
</dbReference>
<organism evidence="1">
    <name type="scientific">Soboliphyme baturini</name>
    <dbReference type="NCBI Taxonomy" id="241478"/>
    <lineage>
        <taxon>Eukaryota</taxon>
        <taxon>Metazoa</taxon>
        <taxon>Ecdysozoa</taxon>
        <taxon>Nematoda</taxon>
        <taxon>Enoplea</taxon>
        <taxon>Dorylaimia</taxon>
        <taxon>Dioctophymatida</taxon>
        <taxon>Dioctophymatoidea</taxon>
        <taxon>Soboliphymatidae</taxon>
        <taxon>Soboliphyme</taxon>
    </lineage>
</organism>
<proteinExistence type="predicted"/>
<dbReference type="WBParaSite" id="SBAD_0000048701-mRNA-1">
    <property type="protein sequence ID" value="SBAD_0000048701-mRNA-1"/>
    <property type="gene ID" value="SBAD_0000048701"/>
</dbReference>
<dbReference type="SUPFAM" id="SSF46458">
    <property type="entry name" value="Globin-like"/>
    <property type="match status" value="1"/>
</dbReference>
<sequence>LSFQGLFPFRKVPDNKLKENKQFVKQASIFADFINSVVQAVRIDNVVVLNNLCQNVGASHYYLIGGDFKYEWWLLFSSSVLDCLREYCELRGLLRCFNACVSTKILNAWKVLLRYVVNAMIASFCNARSTSSGNSKTKQHSSLRQEHTVGKETFNQNFSEVGKSFHSKKIGITAD</sequence>
<accession>A0A183IA21</accession>
<evidence type="ECO:0000313" key="1">
    <source>
        <dbReference type="WBParaSite" id="SBAD_0000048701-mRNA-1"/>
    </source>
</evidence>
<dbReference type="InterPro" id="IPR009050">
    <property type="entry name" value="Globin-like_sf"/>
</dbReference>